<dbReference type="RefSeq" id="WP_188439568.1">
    <property type="nucleotide sequence ID" value="NZ_BMGK01000002.1"/>
</dbReference>
<dbReference type="AlphaFoldDB" id="A0A8J2Y8W7"/>
<evidence type="ECO:0000256" key="1">
    <source>
        <dbReference type="SAM" id="Coils"/>
    </source>
</evidence>
<keyword evidence="1" id="KW-0175">Coiled coil</keyword>
<dbReference type="EMBL" id="BMGK01000002">
    <property type="protein sequence ID" value="GGD85744.1"/>
    <property type="molecule type" value="Genomic_DNA"/>
</dbReference>
<sequence length="167" mass="18789">MKNILMILVIVAVAMTSCNNDKQVLSSSFDELQKESDSLHQMHTALKNNHAKHSQAYTALAERLKGSPLQDSTWLETLASQEVMLKSHEAEIQKVEQLLEGHKELKANFSGLTTEEMQAQIDAMRTDLEEIRNSQSNLSADHEALNNELVQIEEGFKKQELTAEAKQ</sequence>
<keyword evidence="3" id="KW-1185">Reference proteome</keyword>
<dbReference type="Proteomes" id="UP000652231">
    <property type="component" value="Unassembled WGS sequence"/>
</dbReference>
<dbReference type="PROSITE" id="PS51257">
    <property type="entry name" value="PROKAR_LIPOPROTEIN"/>
    <property type="match status" value="1"/>
</dbReference>
<proteinExistence type="predicted"/>
<protein>
    <submittedName>
        <fullName evidence="2">Uncharacterized protein</fullName>
    </submittedName>
</protein>
<evidence type="ECO:0000313" key="3">
    <source>
        <dbReference type="Proteomes" id="UP000652231"/>
    </source>
</evidence>
<reference evidence="2" key="1">
    <citation type="journal article" date="2014" name="Int. J. Syst. Evol. Microbiol.">
        <title>Complete genome sequence of Corynebacterium casei LMG S-19264T (=DSM 44701T), isolated from a smear-ripened cheese.</title>
        <authorList>
            <consortium name="US DOE Joint Genome Institute (JGI-PGF)"/>
            <person name="Walter F."/>
            <person name="Albersmeier A."/>
            <person name="Kalinowski J."/>
            <person name="Ruckert C."/>
        </authorList>
    </citation>
    <scope>NUCLEOTIDE SEQUENCE</scope>
    <source>
        <strain evidence="2">CGMCC 1.12924</strain>
    </source>
</reference>
<gene>
    <name evidence="2" type="ORF">GCM10011312_07240</name>
</gene>
<feature type="coiled-coil region" evidence="1">
    <location>
        <begin position="78"/>
        <end position="148"/>
    </location>
</feature>
<accession>A0A8J2Y8W7</accession>
<organism evidence="2 3">
    <name type="scientific">Planktosalinus lacus</name>
    <dbReference type="NCBI Taxonomy" id="1526573"/>
    <lineage>
        <taxon>Bacteria</taxon>
        <taxon>Pseudomonadati</taxon>
        <taxon>Bacteroidota</taxon>
        <taxon>Flavobacteriia</taxon>
        <taxon>Flavobacteriales</taxon>
        <taxon>Flavobacteriaceae</taxon>
        <taxon>Planktosalinus</taxon>
    </lineage>
</organism>
<comment type="caution">
    <text evidence="2">The sequence shown here is derived from an EMBL/GenBank/DDBJ whole genome shotgun (WGS) entry which is preliminary data.</text>
</comment>
<name>A0A8J2Y8W7_9FLAO</name>
<evidence type="ECO:0000313" key="2">
    <source>
        <dbReference type="EMBL" id="GGD85744.1"/>
    </source>
</evidence>
<reference evidence="2" key="2">
    <citation type="submission" date="2020-09" db="EMBL/GenBank/DDBJ databases">
        <authorList>
            <person name="Sun Q."/>
            <person name="Zhou Y."/>
        </authorList>
    </citation>
    <scope>NUCLEOTIDE SEQUENCE</scope>
    <source>
        <strain evidence="2">CGMCC 1.12924</strain>
    </source>
</reference>